<dbReference type="InterPro" id="IPR038765">
    <property type="entry name" value="Papain-like_cys_pep_sf"/>
</dbReference>
<evidence type="ECO:0000259" key="3">
    <source>
        <dbReference type="Pfam" id="PF00112"/>
    </source>
</evidence>
<feature type="transmembrane region" description="Helical" evidence="2">
    <location>
        <begin position="72"/>
        <end position="93"/>
    </location>
</feature>
<dbReference type="GO" id="GO:0008234">
    <property type="term" value="F:cysteine-type peptidase activity"/>
    <property type="evidence" value="ECO:0007669"/>
    <property type="project" value="InterPro"/>
</dbReference>
<keyword evidence="2" id="KW-1133">Transmembrane helix</keyword>
<dbReference type="InterPro" id="IPR000668">
    <property type="entry name" value="Peptidase_C1A_C"/>
</dbReference>
<keyword evidence="2" id="KW-0812">Transmembrane</keyword>
<dbReference type="SUPFAM" id="SSF54001">
    <property type="entry name" value="Cysteine proteinases"/>
    <property type="match status" value="1"/>
</dbReference>
<name>A0A0E0LWE1_ORYPU</name>
<feature type="compositionally biased region" description="Polar residues" evidence="1">
    <location>
        <begin position="141"/>
        <end position="160"/>
    </location>
</feature>
<keyword evidence="5" id="KW-1185">Reference proteome</keyword>
<feature type="domain" description="Peptidase C1A papain C-terminal" evidence="3">
    <location>
        <begin position="80"/>
        <end position="119"/>
    </location>
</feature>
<keyword evidence="2" id="KW-0472">Membrane</keyword>
<dbReference type="Gramene" id="OPUNC08G17200.1">
    <property type="protein sequence ID" value="OPUNC08G17200.1"/>
    <property type="gene ID" value="OPUNC08G17200"/>
</dbReference>
<feature type="region of interest" description="Disordered" evidence="1">
    <location>
        <begin position="141"/>
        <end position="166"/>
    </location>
</feature>
<dbReference type="Proteomes" id="UP000026962">
    <property type="component" value="Chromosome 8"/>
</dbReference>
<evidence type="ECO:0000256" key="2">
    <source>
        <dbReference type="SAM" id="Phobius"/>
    </source>
</evidence>
<sequence>MTRTMNQRLLSAMERRPNGDLEFSWKWARLNGQNILPEVRDQGNHPTCVFQAIHAAAEMKMMRNLANRDPPALSISVGTMASTHMVLVMGYGYRNGHPYLVFLNSNSKSFADEGFKRVYFDQIYTELFYTLNARAPNASVRTTHHNQNASASTSATTLQDKYSRQI</sequence>
<evidence type="ECO:0000256" key="1">
    <source>
        <dbReference type="SAM" id="MobiDB-lite"/>
    </source>
</evidence>
<accession>A0A0E0LWE1</accession>
<dbReference type="EnsemblPlants" id="OPUNC08G17200.1">
    <property type="protein sequence ID" value="OPUNC08G17200.1"/>
    <property type="gene ID" value="OPUNC08G17200"/>
</dbReference>
<dbReference type="Pfam" id="PF00112">
    <property type="entry name" value="Peptidase_C1"/>
    <property type="match status" value="1"/>
</dbReference>
<dbReference type="GO" id="GO:0006508">
    <property type="term" value="P:proteolysis"/>
    <property type="evidence" value="ECO:0007669"/>
    <property type="project" value="InterPro"/>
</dbReference>
<dbReference type="AlphaFoldDB" id="A0A0E0LWE1"/>
<proteinExistence type="predicted"/>
<reference evidence="4" key="1">
    <citation type="submission" date="2015-04" db="UniProtKB">
        <authorList>
            <consortium name="EnsemblPlants"/>
        </authorList>
    </citation>
    <scope>IDENTIFICATION</scope>
</reference>
<protein>
    <recommendedName>
        <fullName evidence="3">Peptidase C1A papain C-terminal domain-containing protein</fullName>
    </recommendedName>
</protein>
<evidence type="ECO:0000313" key="5">
    <source>
        <dbReference type="Proteomes" id="UP000026962"/>
    </source>
</evidence>
<reference evidence="4" key="2">
    <citation type="submission" date="2018-05" db="EMBL/GenBank/DDBJ databases">
        <title>OpunRS2 (Oryza punctata Reference Sequence Version 2).</title>
        <authorList>
            <person name="Zhang J."/>
            <person name="Kudrna D."/>
            <person name="Lee S."/>
            <person name="Talag J."/>
            <person name="Welchert J."/>
            <person name="Wing R.A."/>
        </authorList>
    </citation>
    <scope>NUCLEOTIDE SEQUENCE [LARGE SCALE GENOMIC DNA]</scope>
</reference>
<dbReference type="HOGENOM" id="CLU_1605365_0_0_1"/>
<organism evidence="4">
    <name type="scientific">Oryza punctata</name>
    <name type="common">Red rice</name>
    <dbReference type="NCBI Taxonomy" id="4537"/>
    <lineage>
        <taxon>Eukaryota</taxon>
        <taxon>Viridiplantae</taxon>
        <taxon>Streptophyta</taxon>
        <taxon>Embryophyta</taxon>
        <taxon>Tracheophyta</taxon>
        <taxon>Spermatophyta</taxon>
        <taxon>Magnoliopsida</taxon>
        <taxon>Liliopsida</taxon>
        <taxon>Poales</taxon>
        <taxon>Poaceae</taxon>
        <taxon>BOP clade</taxon>
        <taxon>Oryzoideae</taxon>
        <taxon>Oryzeae</taxon>
        <taxon>Oryzinae</taxon>
        <taxon>Oryza</taxon>
    </lineage>
</organism>
<evidence type="ECO:0000313" key="4">
    <source>
        <dbReference type="EnsemblPlants" id="OPUNC08G17200.1"/>
    </source>
</evidence>